<dbReference type="KEGG" id="vg:19735577"/>
<organism evidence="1 2">
    <name type="scientific">Listeria phage LP-083-2</name>
    <dbReference type="NCBI Taxonomy" id="1458855"/>
    <lineage>
        <taxon>Viruses</taxon>
        <taxon>Duplodnaviria</taxon>
        <taxon>Heunggongvirae</taxon>
        <taxon>Uroviricota</taxon>
        <taxon>Caudoviricetes</taxon>
        <taxon>Herelleviridae</taxon>
        <taxon>Jasinskavirinae</taxon>
        <taxon>Pecentumvirus</taxon>
        <taxon>Pecentumvirus LP0832</taxon>
    </lineage>
</organism>
<accession>A0A059T5N9</accession>
<gene>
    <name evidence="1" type="ORF">LP083-2_010</name>
</gene>
<proteinExistence type="predicted"/>
<dbReference type="GeneID" id="19735577"/>
<evidence type="ECO:0000313" key="1">
    <source>
        <dbReference type="EMBL" id="AHL19218.1"/>
    </source>
</evidence>
<dbReference type="Pfam" id="PF24304">
    <property type="entry name" value="AcrIIA4"/>
    <property type="match status" value="1"/>
</dbReference>
<evidence type="ECO:0000313" key="2">
    <source>
        <dbReference type="Proteomes" id="UP000026997"/>
    </source>
</evidence>
<dbReference type="CDD" id="cd22281">
    <property type="entry name" value="AcrllA4"/>
    <property type="match status" value="1"/>
</dbReference>
<dbReference type="NCBIfam" id="NF033946">
    <property type="entry name" value="AcrIIA4_fam"/>
    <property type="match status" value="1"/>
</dbReference>
<protein>
    <submittedName>
        <fullName evidence="1">Uncharacterized protein</fullName>
    </submittedName>
</protein>
<dbReference type="EMBL" id="KJ094030">
    <property type="protein sequence ID" value="AHL19218.1"/>
    <property type="molecule type" value="Genomic_DNA"/>
</dbReference>
<keyword evidence="2" id="KW-1185">Reference proteome</keyword>
<reference evidence="1 2" key="1">
    <citation type="journal article" date="2014" name="Appl. Environ. Microbiol.">
        <title>Comparative genomic and morphological analysis of Listeria phages isolated from farm environments.</title>
        <authorList>
            <person name="Denes T."/>
            <person name="Vongkamjan K."/>
            <person name="Ackermann H.W."/>
            <person name="Moreno Switt A.I."/>
            <person name="Wiedmann M."/>
            <person name="den Bakker H.C."/>
        </authorList>
    </citation>
    <scope>NUCLEOTIDE SEQUENCE [LARGE SCALE GENOMIC DNA]</scope>
</reference>
<dbReference type="Proteomes" id="UP000026997">
    <property type="component" value="Segment"/>
</dbReference>
<dbReference type="InterPro" id="IPR056215">
    <property type="entry name" value="AcrIIA4-like"/>
</dbReference>
<dbReference type="RefSeq" id="YP_009044467.1">
    <property type="nucleotide sequence ID" value="NC_024383.1"/>
</dbReference>
<sequence length="149" mass="17197">MSTTAINKEIHAKGYKVTGTHQGYMAQINFDGTGNEFPLPATWEEFIETFKDGWDGTYEDEQAFFNDMQEVALEELLDELTDVFYNLDITAYDFTVDDVKKKVITLDKPTDREETEDLVQEFKATCFWNAVVEDDKVKVTIRNKNRAIS</sequence>
<name>A0A059T5N9_9CAUD</name>
<dbReference type="OrthoDB" id="13620at10239"/>